<dbReference type="InterPro" id="IPR050109">
    <property type="entry name" value="HTH-type_TetR-like_transc_reg"/>
</dbReference>
<keyword evidence="8" id="KW-1185">Reference proteome</keyword>
<evidence type="ECO:0000256" key="5">
    <source>
        <dbReference type="PROSITE-ProRule" id="PRU00335"/>
    </source>
</evidence>
<dbReference type="Gene3D" id="1.10.10.60">
    <property type="entry name" value="Homeodomain-like"/>
    <property type="match status" value="1"/>
</dbReference>
<feature type="domain" description="HTH tetR-type" evidence="6">
    <location>
        <begin position="8"/>
        <end position="68"/>
    </location>
</feature>
<dbReference type="PANTHER" id="PTHR30055:SF175">
    <property type="entry name" value="HTH-TYPE TRANSCRIPTIONAL REPRESSOR KSTR2"/>
    <property type="match status" value="1"/>
</dbReference>
<dbReference type="InterPro" id="IPR001647">
    <property type="entry name" value="HTH_TetR"/>
</dbReference>
<evidence type="ECO:0000256" key="1">
    <source>
        <dbReference type="ARBA" id="ARBA00022491"/>
    </source>
</evidence>
<evidence type="ECO:0000256" key="3">
    <source>
        <dbReference type="ARBA" id="ARBA00023125"/>
    </source>
</evidence>
<dbReference type="PROSITE" id="PS50977">
    <property type="entry name" value="HTH_TETR_2"/>
    <property type="match status" value="1"/>
</dbReference>
<dbReference type="Pfam" id="PF17932">
    <property type="entry name" value="TetR_C_24"/>
    <property type="match status" value="1"/>
</dbReference>
<evidence type="ECO:0000256" key="2">
    <source>
        <dbReference type="ARBA" id="ARBA00023015"/>
    </source>
</evidence>
<keyword evidence="3 5" id="KW-0238">DNA-binding</keyword>
<keyword evidence="1" id="KW-0678">Repressor</keyword>
<evidence type="ECO:0000259" key="6">
    <source>
        <dbReference type="PROSITE" id="PS50977"/>
    </source>
</evidence>
<name>A0ABN1WG72_9PSEU</name>
<dbReference type="RefSeq" id="WP_253865859.1">
    <property type="nucleotide sequence ID" value="NZ_BAAALN010000016.1"/>
</dbReference>
<reference evidence="7 8" key="1">
    <citation type="journal article" date="2019" name="Int. J. Syst. Evol. Microbiol.">
        <title>The Global Catalogue of Microorganisms (GCM) 10K type strain sequencing project: providing services to taxonomists for standard genome sequencing and annotation.</title>
        <authorList>
            <consortium name="The Broad Institute Genomics Platform"/>
            <consortium name="The Broad Institute Genome Sequencing Center for Infectious Disease"/>
            <person name="Wu L."/>
            <person name="Ma J."/>
        </authorList>
    </citation>
    <scope>NUCLEOTIDE SEQUENCE [LARGE SCALE GENOMIC DNA]</scope>
    <source>
        <strain evidence="7 8">JCM 13023</strain>
    </source>
</reference>
<dbReference type="SUPFAM" id="SSF46689">
    <property type="entry name" value="Homeodomain-like"/>
    <property type="match status" value="1"/>
</dbReference>
<dbReference type="SUPFAM" id="SSF48498">
    <property type="entry name" value="Tetracyclin repressor-like, C-terminal domain"/>
    <property type="match status" value="1"/>
</dbReference>
<dbReference type="PANTHER" id="PTHR30055">
    <property type="entry name" value="HTH-TYPE TRANSCRIPTIONAL REGULATOR RUTR"/>
    <property type="match status" value="1"/>
</dbReference>
<dbReference type="Proteomes" id="UP001500653">
    <property type="component" value="Unassembled WGS sequence"/>
</dbReference>
<proteinExistence type="predicted"/>
<feature type="DNA-binding region" description="H-T-H motif" evidence="5">
    <location>
        <begin position="31"/>
        <end position="50"/>
    </location>
</feature>
<dbReference type="Pfam" id="PF00440">
    <property type="entry name" value="TetR_N"/>
    <property type="match status" value="1"/>
</dbReference>
<dbReference type="InterPro" id="IPR009057">
    <property type="entry name" value="Homeodomain-like_sf"/>
</dbReference>
<dbReference type="InterPro" id="IPR036271">
    <property type="entry name" value="Tet_transcr_reg_TetR-rel_C_sf"/>
</dbReference>
<organism evidence="7 8">
    <name type="scientific">Prauserella halophila</name>
    <dbReference type="NCBI Taxonomy" id="185641"/>
    <lineage>
        <taxon>Bacteria</taxon>
        <taxon>Bacillati</taxon>
        <taxon>Actinomycetota</taxon>
        <taxon>Actinomycetes</taxon>
        <taxon>Pseudonocardiales</taxon>
        <taxon>Pseudonocardiaceae</taxon>
        <taxon>Prauserella</taxon>
    </lineage>
</organism>
<dbReference type="InterPro" id="IPR041490">
    <property type="entry name" value="KstR2_TetR_C"/>
</dbReference>
<evidence type="ECO:0000313" key="8">
    <source>
        <dbReference type="Proteomes" id="UP001500653"/>
    </source>
</evidence>
<gene>
    <name evidence="7" type="ORF">GCM10009676_39750</name>
</gene>
<dbReference type="EMBL" id="BAAALN010000016">
    <property type="protein sequence ID" value="GAA1249295.1"/>
    <property type="molecule type" value="Genomic_DNA"/>
</dbReference>
<comment type="caution">
    <text evidence="7">The sequence shown here is derived from an EMBL/GenBank/DDBJ whole genome shotgun (WGS) entry which is preliminary data.</text>
</comment>
<evidence type="ECO:0000256" key="4">
    <source>
        <dbReference type="ARBA" id="ARBA00023163"/>
    </source>
</evidence>
<dbReference type="PRINTS" id="PR00455">
    <property type="entry name" value="HTHTETR"/>
</dbReference>
<keyword evidence="2" id="KW-0805">Transcription regulation</keyword>
<sequence>MSGRGSRPSSREAILRVFAEHVADRGYADTSLGDIAAQLNLSKGTIVHHFGNKETLLGELHVAYFARRFAEAEFVQAELDDPVRRLIAMIYALLAAHRDDRAASLACMRELVRYFEGDLNDYVLTQRMRYTQIMVDILRGGVRDGVFRTPDPQISALQVFGMCNYAWTWYRPDGQQSVEDISRLFAHDILGGLMRESDEDADLDKLIDQAIETVRRAPERLPIADETA</sequence>
<evidence type="ECO:0000313" key="7">
    <source>
        <dbReference type="EMBL" id="GAA1249295.1"/>
    </source>
</evidence>
<protein>
    <submittedName>
        <fullName evidence="7">TetR/AcrR family transcriptional regulator</fullName>
    </submittedName>
</protein>
<keyword evidence="4" id="KW-0804">Transcription</keyword>
<dbReference type="Gene3D" id="1.10.357.10">
    <property type="entry name" value="Tetracycline Repressor, domain 2"/>
    <property type="match status" value="1"/>
</dbReference>
<accession>A0ABN1WG72</accession>